<accession>A0A078APV5</accession>
<evidence type="ECO:0008006" key="5">
    <source>
        <dbReference type="Google" id="ProtNLM"/>
    </source>
</evidence>
<name>A0A078APV5_STYLE</name>
<proteinExistence type="predicted"/>
<reference evidence="3 4" key="1">
    <citation type="submission" date="2014-06" db="EMBL/GenBank/DDBJ databases">
        <authorList>
            <person name="Swart Estienne"/>
        </authorList>
    </citation>
    <scope>NUCLEOTIDE SEQUENCE [LARGE SCALE GENOMIC DNA]</scope>
    <source>
        <strain evidence="3 4">130c</strain>
    </source>
</reference>
<dbReference type="InParanoid" id="A0A078APV5"/>
<feature type="region of interest" description="Disordered" evidence="1">
    <location>
        <begin position="196"/>
        <end position="215"/>
    </location>
</feature>
<dbReference type="EMBL" id="CCKQ01012389">
    <property type="protein sequence ID" value="CDW84006.1"/>
    <property type="molecule type" value="Genomic_DNA"/>
</dbReference>
<keyword evidence="2" id="KW-0472">Membrane</keyword>
<dbReference type="AlphaFoldDB" id="A0A078APV5"/>
<keyword evidence="2" id="KW-1133">Transmembrane helix</keyword>
<evidence type="ECO:0000313" key="4">
    <source>
        <dbReference type="Proteomes" id="UP000039865"/>
    </source>
</evidence>
<evidence type="ECO:0000256" key="1">
    <source>
        <dbReference type="SAM" id="MobiDB-lite"/>
    </source>
</evidence>
<gene>
    <name evidence="3" type="primary">Contig11965.g12798</name>
    <name evidence="3" type="ORF">STYLEM_13062</name>
</gene>
<dbReference type="Proteomes" id="UP000039865">
    <property type="component" value="Unassembled WGS sequence"/>
</dbReference>
<evidence type="ECO:0000313" key="3">
    <source>
        <dbReference type="EMBL" id="CDW84006.1"/>
    </source>
</evidence>
<feature type="transmembrane region" description="Helical" evidence="2">
    <location>
        <begin position="141"/>
        <end position="160"/>
    </location>
</feature>
<protein>
    <recommendedName>
        <fullName evidence="5">Transmembrane protein</fullName>
    </recommendedName>
</protein>
<keyword evidence="4" id="KW-1185">Reference proteome</keyword>
<organism evidence="3 4">
    <name type="scientific">Stylonychia lemnae</name>
    <name type="common">Ciliate</name>
    <dbReference type="NCBI Taxonomy" id="5949"/>
    <lineage>
        <taxon>Eukaryota</taxon>
        <taxon>Sar</taxon>
        <taxon>Alveolata</taxon>
        <taxon>Ciliophora</taxon>
        <taxon>Intramacronucleata</taxon>
        <taxon>Spirotrichea</taxon>
        <taxon>Stichotrichia</taxon>
        <taxon>Sporadotrichida</taxon>
        <taxon>Oxytrichidae</taxon>
        <taxon>Stylonychinae</taxon>
        <taxon>Stylonychia</taxon>
    </lineage>
</organism>
<evidence type="ECO:0000256" key="2">
    <source>
        <dbReference type="SAM" id="Phobius"/>
    </source>
</evidence>
<feature type="transmembrane region" description="Helical" evidence="2">
    <location>
        <begin position="86"/>
        <end position="107"/>
    </location>
</feature>
<keyword evidence="2" id="KW-0812">Transmembrane</keyword>
<sequence>MLDRFSVVIVLLQIVGQIRINFQTLTFIVKLVGKIVDYQYAQEGLPSDDISNIEFQSFSLMNKTKELRKKNAVNLLKNKSLKEKSFIILAFVALICFISIYIVRLVFKDIFFHFAINKYVVNFFLDENNVYSYMNEDLSMVLQYLDFINGILIIGLFYFFSRQKFDKKKKLKIRLFKPKVNYEKVKVLGEIQRISGDSESTSDSRPSSQSLQQQKQLNSRISLYKDLNVYYKDTEIQEHDNDTDSLFEAEIAVEQNDSVSVEESFINSLYLENQQIKFSFNNKRYFAQAGIQ</sequence>